<reference evidence="1" key="1">
    <citation type="submission" date="2016-09" db="EMBL/GenBank/DDBJ databases">
        <title>The Complete Genome of Burkholderia sprentiae wsm5005.</title>
        <authorList>
            <person name="De Meyer S."/>
            <person name="Wang P."/>
            <person name="Terpolilli J."/>
        </authorList>
    </citation>
    <scope>NUCLEOTIDE SEQUENCE [LARGE SCALE GENOMIC DNA]</scope>
    <source>
        <strain evidence="1">WSM5005</strain>
    </source>
</reference>
<accession>A0A8F4KI27</accession>
<gene>
    <name evidence="1" type="ORF">BJG93_36315</name>
</gene>
<dbReference type="EMBL" id="CP017562">
    <property type="protein sequence ID" value="QXE07274.1"/>
    <property type="molecule type" value="Genomic_DNA"/>
</dbReference>
<organism evidence="1 2">
    <name type="scientific">Paraburkholderia sprentiae WSM5005</name>
    <dbReference type="NCBI Taxonomy" id="754502"/>
    <lineage>
        <taxon>Bacteria</taxon>
        <taxon>Pseudomonadati</taxon>
        <taxon>Pseudomonadota</taxon>
        <taxon>Betaproteobacteria</taxon>
        <taxon>Burkholderiales</taxon>
        <taxon>Burkholderiaceae</taxon>
        <taxon>Paraburkholderia</taxon>
    </lineage>
</organism>
<evidence type="ECO:0000313" key="2">
    <source>
        <dbReference type="Proteomes" id="UP000179860"/>
    </source>
</evidence>
<dbReference type="RefSeq" id="WP_154671736.1">
    <property type="nucleotide sequence ID" value="NZ_CP017562.2"/>
</dbReference>
<dbReference type="KEGG" id="pspw:BJG93_36315"/>
<evidence type="ECO:0000313" key="1">
    <source>
        <dbReference type="EMBL" id="QXE07274.1"/>
    </source>
</evidence>
<proteinExistence type="predicted"/>
<protein>
    <submittedName>
        <fullName evidence="1">Uncharacterized protein</fullName>
    </submittedName>
</protein>
<dbReference type="AlphaFoldDB" id="A0A8F4KI27"/>
<keyword evidence="2" id="KW-1185">Reference proteome</keyword>
<sequence>MPRFQRRIGSVIRQTIGVGDRCIQGVAQVEVVDAHSVHVDVRVARSIWHIDAVKHVDAALFAKRMMGYRFFPSYCVSVLSPESKTDFSGPTWTSQSRSLPQKLQSHFPVPSLKSMWASNLTDSQ</sequence>
<dbReference type="Proteomes" id="UP000179860">
    <property type="component" value="Chromosome 2"/>
</dbReference>
<name>A0A8F4KI27_9BURK</name>